<dbReference type="PANTHER" id="PTHR34374">
    <property type="entry name" value="LARGE RIBOSOMAL RNA SUBUNIT ACCUMULATION PROTEIN YCED HOMOLOG 1, CHLOROPLASTIC"/>
    <property type="match status" value="1"/>
</dbReference>
<evidence type="ECO:0000313" key="1">
    <source>
        <dbReference type="EMBL" id="UJF35306.1"/>
    </source>
</evidence>
<organism evidence="1 2">
    <name type="scientific">Paenibacillus hexagrammi</name>
    <dbReference type="NCBI Taxonomy" id="2908839"/>
    <lineage>
        <taxon>Bacteria</taxon>
        <taxon>Bacillati</taxon>
        <taxon>Bacillota</taxon>
        <taxon>Bacilli</taxon>
        <taxon>Bacillales</taxon>
        <taxon>Paenibacillaceae</taxon>
        <taxon>Paenibacillus</taxon>
    </lineage>
</organism>
<dbReference type="InterPro" id="IPR003772">
    <property type="entry name" value="YceD"/>
</dbReference>
<dbReference type="Pfam" id="PF02620">
    <property type="entry name" value="YceD"/>
    <property type="match status" value="1"/>
</dbReference>
<sequence length="169" mass="18757">MLIHLKDLALKGQPVHLTEDMNVPAVFQGRQDILRYSPVHVDLHAVHEGGAAKVSGKLTLDLELSCSRCLSHVKQTIELPFKEVFTQKLDEDAEEDEDVHLVTEDKIDLEPYVAENVVVGLPYIPLCDEACKGLCPVCGGNRNQHDCGCKVEKIDPRLAGLADFFNKNE</sequence>
<protein>
    <submittedName>
        <fullName evidence="1">DUF177 domain-containing protein</fullName>
    </submittedName>
</protein>
<dbReference type="EMBL" id="CP090978">
    <property type="protein sequence ID" value="UJF35306.1"/>
    <property type="molecule type" value="Genomic_DNA"/>
</dbReference>
<gene>
    <name evidence="1" type="ORF">L0M14_09465</name>
</gene>
<dbReference type="RefSeq" id="WP_235121873.1">
    <property type="nucleotide sequence ID" value="NZ_CP090978.1"/>
</dbReference>
<keyword evidence="2" id="KW-1185">Reference proteome</keyword>
<dbReference type="PANTHER" id="PTHR34374:SF1">
    <property type="entry name" value="LARGE RIBOSOMAL RNA SUBUNIT ACCUMULATION PROTEIN YCED HOMOLOG 1, CHLOROPLASTIC"/>
    <property type="match status" value="1"/>
</dbReference>
<evidence type="ECO:0000313" key="2">
    <source>
        <dbReference type="Proteomes" id="UP001649230"/>
    </source>
</evidence>
<name>A0ABY3SMY9_9BACL</name>
<reference evidence="1 2" key="1">
    <citation type="journal article" date="2024" name="Int. J. Syst. Evol. Microbiol.">
        <title>Paenibacillus hexagrammi sp. nov., a novel bacterium isolated from the gut content of Hexagrammos agrammus.</title>
        <authorList>
            <person name="Jung H.K."/>
            <person name="Kim D.G."/>
            <person name="Zin H."/>
            <person name="Park J."/>
            <person name="Jung H."/>
            <person name="Kim Y.O."/>
            <person name="Kong H.J."/>
            <person name="Kim J.W."/>
            <person name="Kim Y.S."/>
        </authorList>
    </citation>
    <scope>NUCLEOTIDE SEQUENCE [LARGE SCALE GENOMIC DNA]</scope>
    <source>
        <strain evidence="1 2">YPD9-1</strain>
    </source>
</reference>
<accession>A0ABY3SMY9</accession>
<proteinExistence type="predicted"/>
<dbReference type="Proteomes" id="UP001649230">
    <property type="component" value="Chromosome"/>
</dbReference>